<dbReference type="RefSeq" id="WP_149678769.1">
    <property type="nucleotide sequence ID" value="NZ_FQZP01000025.1"/>
</dbReference>
<evidence type="ECO:0000256" key="4">
    <source>
        <dbReference type="ARBA" id="ARBA00022519"/>
    </source>
</evidence>
<dbReference type="Pfam" id="PF00482">
    <property type="entry name" value="T2SSF"/>
    <property type="match status" value="2"/>
</dbReference>
<evidence type="ECO:0000256" key="6">
    <source>
        <dbReference type="ARBA" id="ARBA00022989"/>
    </source>
</evidence>
<evidence type="ECO:0000256" key="5">
    <source>
        <dbReference type="ARBA" id="ARBA00022692"/>
    </source>
</evidence>
<feature type="domain" description="Type II secretion system protein GspF" evidence="9">
    <location>
        <begin position="68"/>
        <end position="191"/>
    </location>
</feature>
<dbReference type="PANTHER" id="PTHR30012">
    <property type="entry name" value="GENERAL SECRETION PATHWAY PROTEIN"/>
    <property type="match status" value="1"/>
</dbReference>
<evidence type="ECO:0000256" key="8">
    <source>
        <dbReference type="SAM" id="Phobius"/>
    </source>
</evidence>
<sequence>MPVFTYECMNKQGELITGEITADTVASAAERLRSSGYAVLELAEYREKVRSSFLSNEPKVKLSDITLFSRQLAAMLGAGIPVTRSLHTLSKQCENPTLKNALEHIARNIEGGMSLTDAFSAYPTIFPKIYISMLKAGEVGGTLEKTLLRLSDQLQKEKQVKDNIKSAMSYPKMICIFTVLIFLAMLIFMVPVFKGFIPSSAEIPAITQFIFNLSDSIRTRWYAWVLVAGVIVGGMILFFKSEAGHDLWEQYKLKIPILGPIMVKSVIARFTRTLATLLDGGIPVVQALESAGPTSGSDVLAETVKLATKRIEEGKTIASTLEESPVFPPMVTHMIAVGEDSGTLPTLLDKVAEFYEEEVDVATKSLQAVIQPVLLIFIGTLIGGMLISLYLPMLTVVANTR</sequence>
<reference evidence="10 11" key="1">
    <citation type="submission" date="2016-11" db="EMBL/GenBank/DDBJ databases">
        <authorList>
            <person name="Varghese N."/>
            <person name="Submissions S."/>
        </authorList>
    </citation>
    <scope>NUCLEOTIDE SEQUENCE [LARGE SCALE GENOMIC DNA]</scope>
    <source>
        <strain evidence="10 11">DSM 19027</strain>
    </source>
</reference>
<protein>
    <submittedName>
        <fullName evidence="10">Type IV pilus assembly protein PilC</fullName>
    </submittedName>
</protein>
<dbReference type="PANTHER" id="PTHR30012:SF0">
    <property type="entry name" value="TYPE II SECRETION SYSTEM PROTEIN F-RELATED"/>
    <property type="match status" value="1"/>
</dbReference>
<feature type="transmembrane region" description="Helical" evidence="8">
    <location>
        <begin position="173"/>
        <end position="193"/>
    </location>
</feature>
<keyword evidence="7 8" id="KW-0472">Membrane</keyword>
<dbReference type="Proteomes" id="UP000324781">
    <property type="component" value="Unassembled WGS sequence"/>
</dbReference>
<dbReference type="InterPro" id="IPR003004">
    <property type="entry name" value="GspF/PilC"/>
</dbReference>
<gene>
    <name evidence="10" type="ORF">SAMN05444373_10253</name>
</gene>
<evidence type="ECO:0000256" key="7">
    <source>
        <dbReference type="ARBA" id="ARBA00023136"/>
    </source>
</evidence>
<feature type="domain" description="Type II secretion system protein GspF" evidence="9">
    <location>
        <begin position="270"/>
        <end position="392"/>
    </location>
</feature>
<evidence type="ECO:0000313" key="11">
    <source>
        <dbReference type="Proteomes" id="UP000324781"/>
    </source>
</evidence>
<organism evidence="10 11">
    <name type="scientific">Thermoclostridium caenicola</name>
    <dbReference type="NCBI Taxonomy" id="659425"/>
    <lineage>
        <taxon>Bacteria</taxon>
        <taxon>Bacillati</taxon>
        <taxon>Bacillota</taxon>
        <taxon>Clostridia</taxon>
        <taxon>Eubacteriales</taxon>
        <taxon>Oscillospiraceae</taxon>
        <taxon>Thermoclostridium</taxon>
    </lineage>
</organism>
<dbReference type="Gene3D" id="1.20.81.30">
    <property type="entry name" value="Type II secretion system (T2SS), domain F"/>
    <property type="match status" value="2"/>
</dbReference>
<comment type="similarity">
    <text evidence="2">Belongs to the GSP F family.</text>
</comment>
<keyword evidence="5 8" id="KW-0812">Transmembrane</keyword>
<keyword evidence="4" id="KW-0997">Cell inner membrane</keyword>
<comment type="subcellular location">
    <subcellularLocation>
        <location evidence="1">Cell inner membrane</location>
        <topology evidence="1">Multi-pass membrane protein</topology>
    </subcellularLocation>
</comment>
<dbReference type="AlphaFoldDB" id="A0A1M6GL95"/>
<feature type="transmembrane region" description="Helical" evidence="8">
    <location>
        <begin position="373"/>
        <end position="391"/>
    </location>
</feature>
<dbReference type="EMBL" id="FQZP01000025">
    <property type="protein sequence ID" value="SHJ10728.1"/>
    <property type="molecule type" value="Genomic_DNA"/>
</dbReference>
<dbReference type="PRINTS" id="PR00812">
    <property type="entry name" value="BCTERIALGSPF"/>
</dbReference>
<evidence type="ECO:0000256" key="3">
    <source>
        <dbReference type="ARBA" id="ARBA00022475"/>
    </source>
</evidence>
<feature type="transmembrane region" description="Helical" evidence="8">
    <location>
        <begin position="221"/>
        <end position="239"/>
    </location>
</feature>
<evidence type="ECO:0000259" key="9">
    <source>
        <dbReference type="Pfam" id="PF00482"/>
    </source>
</evidence>
<evidence type="ECO:0000256" key="1">
    <source>
        <dbReference type="ARBA" id="ARBA00004429"/>
    </source>
</evidence>
<keyword evidence="3" id="KW-1003">Cell membrane</keyword>
<evidence type="ECO:0000256" key="2">
    <source>
        <dbReference type="ARBA" id="ARBA00005745"/>
    </source>
</evidence>
<dbReference type="FunFam" id="1.20.81.30:FF:000001">
    <property type="entry name" value="Type II secretion system protein F"/>
    <property type="match status" value="2"/>
</dbReference>
<dbReference type="GO" id="GO:0005886">
    <property type="term" value="C:plasma membrane"/>
    <property type="evidence" value="ECO:0007669"/>
    <property type="project" value="UniProtKB-SubCell"/>
</dbReference>
<dbReference type="InterPro" id="IPR042094">
    <property type="entry name" value="T2SS_GspF_sf"/>
</dbReference>
<evidence type="ECO:0000313" key="10">
    <source>
        <dbReference type="EMBL" id="SHJ10728.1"/>
    </source>
</evidence>
<proteinExistence type="inferred from homology"/>
<accession>A0A1M6GL95</accession>
<keyword evidence="6 8" id="KW-1133">Transmembrane helix</keyword>
<name>A0A1M6GL95_9FIRM</name>
<keyword evidence="11" id="KW-1185">Reference proteome</keyword>
<dbReference type="InterPro" id="IPR018076">
    <property type="entry name" value="T2SS_GspF_dom"/>
</dbReference>
<dbReference type="OrthoDB" id="9805682at2"/>